<evidence type="ECO:0000256" key="1">
    <source>
        <dbReference type="SAM" id="MobiDB-lite"/>
    </source>
</evidence>
<evidence type="ECO:0000313" key="2">
    <source>
        <dbReference type="EMBL" id="AXE80898.1"/>
    </source>
</evidence>
<organism evidence="2 3">
    <name type="scientific">Streptomyces atratus</name>
    <dbReference type="NCBI Taxonomy" id="1893"/>
    <lineage>
        <taxon>Bacteria</taxon>
        <taxon>Bacillati</taxon>
        <taxon>Actinomycetota</taxon>
        <taxon>Actinomycetes</taxon>
        <taxon>Kitasatosporales</taxon>
        <taxon>Streptomycetaceae</taxon>
        <taxon>Streptomyces</taxon>
    </lineage>
</organism>
<proteinExistence type="predicted"/>
<evidence type="ECO:0000313" key="3">
    <source>
        <dbReference type="Proteomes" id="UP000252698"/>
    </source>
</evidence>
<dbReference type="Proteomes" id="UP000252698">
    <property type="component" value="Chromosome"/>
</dbReference>
<dbReference type="AlphaFoldDB" id="A0A2Z5JKF7"/>
<gene>
    <name evidence="2" type="ORF">C5746_32495</name>
</gene>
<feature type="region of interest" description="Disordered" evidence="1">
    <location>
        <begin position="35"/>
        <end position="65"/>
    </location>
</feature>
<name>A0A2Z5JKF7_STRAR</name>
<dbReference type="KEGG" id="sata:C5746_32495"/>
<feature type="compositionally biased region" description="Polar residues" evidence="1">
    <location>
        <begin position="35"/>
        <end position="44"/>
    </location>
</feature>
<reference evidence="2 3" key="1">
    <citation type="journal article" date="2018" name="Front. Microbiol.">
        <title>Genome Sequencing of Streptomyces atratus SCSIOZH16 and Activation Production of Nocardamine via Metabolic Engineering.</title>
        <authorList>
            <person name="Li Y."/>
            <person name="Zhang C."/>
            <person name="Liu C."/>
            <person name="Ju J."/>
            <person name="Ma J."/>
        </authorList>
    </citation>
    <scope>NUCLEOTIDE SEQUENCE [LARGE SCALE GENOMIC DNA]</scope>
    <source>
        <strain evidence="2 3">SCSIO_ZH16</strain>
    </source>
</reference>
<dbReference type="EMBL" id="CP027306">
    <property type="protein sequence ID" value="AXE80898.1"/>
    <property type="molecule type" value="Genomic_DNA"/>
</dbReference>
<protein>
    <submittedName>
        <fullName evidence="2">Uncharacterized protein</fullName>
    </submittedName>
</protein>
<accession>A0A2Z5JKF7</accession>
<sequence length="65" mass="6757">MAAGPAAYTDGPPPALLLRHSLLRGGRECSVQSLIQEDSSVSSEHVTEAETAETPEPKQPATVDG</sequence>